<sequence length="644" mass="71360">MTYGFLTLTFALFCAPFVASQEQQGTPPSTWPHNYPGKPSGNPSTAWQNYFRVTSPLPGVDFPISQSYAGNLPVQRAGHPNDTFFFWGFESEQGSLTATPNRHTTEKPWTIWLNGGPGTSSMYGLFFENGPIRIESDGSVTRNQHSWDKLSDIFWIDQPVGVGFSTADSQGYVADQDQVGRDFIGFLDNLVKVFPNLKTRPLHISGESYAGYYIPYIMKAYFSTPNPPVKVAKVFIGDGTIAPGVAFNLVPTLSVVETFPQLIGYDPEVYLYFKEQHELCGYNLSLTYPQTTQLPDIPLVQPRDREIPWAAAMKYTSHAQFLASLKRRATDAEDNTLSKRDREMSRELWKRDISDRLEGVIDPWYGCFLLDMAIDYALNFTYPWNDDGGFNIYDVSDSTNPNPAHEAAPFLNNPQVRAALHAPTSKDWALQFPFVFGEQGREEPSPPPITFLTELATNATAKDIKFVLIAGNNDALIPHLGTELAIQNTTFGGTRGFTRKPATPWSDDQGRFGGIVHQERGWTYALFYGAGHMIPSAVPRTAYYFFKEFVLGNNPTGKVVPAPGGGSYVVGGTRSDLEGKNLPAGPEIYLGEGATQSTYVFPQATRSAWQAFIQTETATTAPAAAPTTRTRRHRALRTETESSS</sequence>
<feature type="chain" id="PRO_5023158669" description="Carboxypeptidase" evidence="6">
    <location>
        <begin position="21"/>
        <end position="644"/>
    </location>
</feature>
<keyword evidence="2 6" id="KW-0121">Carboxypeptidase</keyword>
<name>A0A5C3LBE9_COPMA</name>
<dbReference type="Pfam" id="PF00450">
    <property type="entry name" value="Peptidase_S10"/>
    <property type="match status" value="2"/>
</dbReference>
<feature type="region of interest" description="Disordered" evidence="7">
    <location>
        <begin position="619"/>
        <end position="644"/>
    </location>
</feature>
<dbReference type="Gene3D" id="3.40.50.1820">
    <property type="entry name" value="alpha/beta hydrolase"/>
    <property type="match status" value="1"/>
</dbReference>
<feature type="compositionally biased region" description="Low complexity" evidence="7">
    <location>
        <begin position="619"/>
        <end position="628"/>
    </location>
</feature>
<evidence type="ECO:0000256" key="2">
    <source>
        <dbReference type="ARBA" id="ARBA00022645"/>
    </source>
</evidence>
<dbReference type="EC" id="3.4.16.-" evidence="6"/>
<dbReference type="InterPro" id="IPR001563">
    <property type="entry name" value="Peptidase_S10"/>
</dbReference>
<dbReference type="PROSITE" id="PS00131">
    <property type="entry name" value="CARBOXYPEPT_SER_SER"/>
    <property type="match status" value="1"/>
</dbReference>
<accession>A0A5C3LBE9</accession>
<dbReference type="PANTHER" id="PTHR11802">
    <property type="entry name" value="SERINE PROTEASE FAMILY S10 SERINE CARBOXYPEPTIDASE"/>
    <property type="match status" value="1"/>
</dbReference>
<comment type="similarity">
    <text evidence="1 6">Belongs to the peptidase S10 family.</text>
</comment>
<evidence type="ECO:0000256" key="3">
    <source>
        <dbReference type="ARBA" id="ARBA00022670"/>
    </source>
</evidence>
<proteinExistence type="inferred from homology"/>
<dbReference type="InterPro" id="IPR029058">
    <property type="entry name" value="AB_hydrolase_fold"/>
</dbReference>
<dbReference type="GO" id="GO:0004185">
    <property type="term" value="F:serine-type carboxypeptidase activity"/>
    <property type="evidence" value="ECO:0007669"/>
    <property type="project" value="UniProtKB-UniRule"/>
</dbReference>
<protein>
    <recommendedName>
        <fullName evidence="6">Carboxypeptidase</fullName>
        <ecNumber evidence="6">3.4.16.-</ecNumber>
    </recommendedName>
</protein>
<dbReference type="AlphaFoldDB" id="A0A5C3LBE9"/>
<evidence type="ECO:0000256" key="6">
    <source>
        <dbReference type="RuleBase" id="RU361156"/>
    </source>
</evidence>
<keyword evidence="4 6" id="KW-0378">Hydrolase</keyword>
<keyword evidence="6" id="KW-0732">Signal</keyword>
<keyword evidence="9" id="KW-1185">Reference proteome</keyword>
<dbReference type="PANTHER" id="PTHR11802:SF479">
    <property type="entry name" value="CARBOXYPEPTIDASE"/>
    <property type="match status" value="1"/>
</dbReference>
<gene>
    <name evidence="8" type="ORF">FA15DRAFT_663902</name>
</gene>
<dbReference type="OrthoDB" id="443318at2759"/>
<organism evidence="8 9">
    <name type="scientific">Coprinopsis marcescibilis</name>
    <name type="common">Agaric fungus</name>
    <name type="synonym">Psathyrella marcescibilis</name>
    <dbReference type="NCBI Taxonomy" id="230819"/>
    <lineage>
        <taxon>Eukaryota</taxon>
        <taxon>Fungi</taxon>
        <taxon>Dikarya</taxon>
        <taxon>Basidiomycota</taxon>
        <taxon>Agaricomycotina</taxon>
        <taxon>Agaricomycetes</taxon>
        <taxon>Agaricomycetidae</taxon>
        <taxon>Agaricales</taxon>
        <taxon>Agaricineae</taxon>
        <taxon>Psathyrellaceae</taxon>
        <taxon>Coprinopsis</taxon>
    </lineage>
</organism>
<evidence type="ECO:0000256" key="4">
    <source>
        <dbReference type="ARBA" id="ARBA00022801"/>
    </source>
</evidence>
<evidence type="ECO:0000256" key="7">
    <source>
        <dbReference type="SAM" id="MobiDB-lite"/>
    </source>
</evidence>
<evidence type="ECO:0000256" key="1">
    <source>
        <dbReference type="ARBA" id="ARBA00009431"/>
    </source>
</evidence>
<feature type="signal peptide" evidence="6">
    <location>
        <begin position="1"/>
        <end position="20"/>
    </location>
</feature>
<dbReference type="PRINTS" id="PR00724">
    <property type="entry name" value="CRBOXYPTASEC"/>
</dbReference>
<keyword evidence="3 6" id="KW-0645">Protease</keyword>
<dbReference type="Proteomes" id="UP000307440">
    <property type="component" value="Unassembled WGS sequence"/>
</dbReference>
<evidence type="ECO:0000256" key="5">
    <source>
        <dbReference type="ARBA" id="ARBA00023180"/>
    </source>
</evidence>
<evidence type="ECO:0000313" key="8">
    <source>
        <dbReference type="EMBL" id="TFK29733.1"/>
    </source>
</evidence>
<dbReference type="GO" id="GO:0006508">
    <property type="term" value="P:proteolysis"/>
    <property type="evidence" value="ECO:0007669"/>
    <property type="project" value="UniProtKB-KW"/>
</dbReference>
<dbReference type="EMBL" id="ML210148">
    <property type="protein sequence ID" value="TFK29733.1"/>
    <property type="molecule type" value="Genomic_DNA"/>
</dbReference>
<dbReference type="SUPFAM" id="SSF53474">
    <property type="entry name" value="alpha/beta-Hydrolases"/>
    <property type="match status" value="1"/>
</dbReference>
<evidence type="ECO:0000313" key="9">
    <source>
        <dbReference type="Proteomes" id="UP000307440"/>
    </source>
</evidence>
<keyword evidence="5" id="KW-0325">Glycoprotein</keyword>
<reference evidence="8 9" key="1">
    <citation type="journal article" date="2019" name="Nat. Ecol. Evol.">
        <title>Megaphylogeny resolves global patterns of mushroom evolution.</title>
        <authorList>
            <person name="Varga T."/>
            <person name="Krizsan K."/>
            <person name="Foldi C."/>
            <person name="Dima B."/>
            <person name="Sanchez-Garcia M."/>
            <person name="Sanchez-Ramirez S."/>
            <person name="Szollosi G.J."/>
            <person name="Szarkandi J.G."/>
            <person name="Papp V."/>
            <person name="Albert L."/>
            <person name="Andreopoulos W."/>
            <person name="Angelini C."/>
            <person name="Antonin V."/>
            <person name="Barry K.W."/>
            <person name="Bougher N.L."/>
            <person name="Buchanan P."/>
            <person name="Buyck B."/>
            <person name="Bense V."/>
            <person name="Catcheside P."/>
            <person name="Chovatia M."/>
            <person name="Cooper J."/>
            <person name="Damon W."/>
            <person name="Desjardin D."/>
            <person name="Finy P."/>
            <person name="Geml J."/>
            <person name="Haridas S."/>
            <person name="Hughes K."/>
            <person name="Justo A."/>
            <person name="Karasinski D."/>
            <person name="Kautmanova I."/>
            <person name="Kiss B."/>
            <person name="Kocsube S."/>
            <person name="Kotiranta H."/>
            <person name="LaButti K.M."/>
            <person name="Lechner B.E."/>
            <person name="Liimatainen K."/>
            <person name="Lipzen A."/>
            <person name="Lukacs Z."/>
            <person name="Mihaltcheva S."/>
            <person name="Morgado L.N."/>
            <person name="Niskanen T."/>
            <person name="Noordeloos M.E."/>
            <person name="Ohm R.A."/>
            <person name="Ortiz-Santana B."/>
            <person name="Ovrebo C."/>
            <person name="Racz N."/>
            <person name="Riley R."/>
            <person name="Savchenko A."/>
            <person name="Shiryaev A."/>
            <person name="Soop K."/>
            <person name="Spirin V."/>
            <person name="Szebenyi C."/>
            <person name="Tomsovsky M."/>
            <person name="Tulloss R.E."/>
            <person name="Uehling J."/>
            <person name="Grigoriev I.V."/>
            <person name="Vagvolgyi C."/>
            <person name="Papp T."/>
            <person name="Martin F.M."/>
            <person name="Miettinen O."/>
            <person name="Hibbett D.S."/>
            <person name="Nagy L.G."/>
        </authorList>
    </citation>
    <scope>NUCLEOTIDE SEQUENCE [LARGE SCALE GENOMIC DNA]</scope>
    <source>
        <strain evidence="8 9">CBS 121175</strain>
    </source>
</reference>
<dbReference type="InterPro" id="IPR018202">
    <property type="entry name" value="Ser_caboxypep_ser_AS"/>
</dbReference>